<organism evidence="9 10">
    <name type="scientific">Cucurbita maxima</name>
    <name type="common">Pumpkin</name>
    <name type="synonym">Winter squash</name>
    <dbReference type="NCBI Taxonomy" id="3661"/>
    <lineage>
        <taxon>Eukaryota</taxon>
        <taxon>Viridiplantae</taxon>
        <taxon>Streptophyta</taxon>
        <taxon>Embryophyta</taxon>
        <taxon>Tracheophyta</taxon>
        <taxon>Spermatophyta</taxon>
        <taxon>Magnoliopsida</taxon>
        <taxon>eudicotyledons</taxon>
        <taxon>Gunneridae</taxon>
        <taxon>Pentapetalae</taxon>
        <taxon>rosids</taxon>
        <taxon>fabids</taxon>
        <taxon>Cucurbitales</taxon>
        <taxon>Cucurbitaceae</taxon>
        <taxon>Cucurbiteae</taxon>
        <taxon>Cucurbita</taxon>
    </lineage>
</organism>
<dbReference type="GO" id="GO:0140042">
    <property type="term" value="P:lipid droplet formation"/>
    <property type="evidence" value="ECO:0007669"/>
    <property type="project" value="UniProtKB-ARBA"/>
</dbReference>
<dbReference type="RefSeq" id="XP_023003136.1">
    <property type="nucleotide sequence ID" value="XM_023147368.1"/>
</dbReference>
<keyword evidence="6 8" id="KW-0472">Membrane</keyword>
<feature type="transmembrane region" description="Helical" evidence="8">
    <location>
        <begin position="171"/>
        <end position="201"/>
    </location>
</feature>
<dbReference type="Proteomes" id="UP000504608">
    <property type="component" value="Unplaced"/>
</dbReference>
<evidence type="ECO:0000256" key="8">
    <source>
        <dbReference type="SAM" id="Phobius"/>
    </source>
</evidence>
<feature type="region of interest" description="Disordered" evidence="7">
    <location>
        <begin position="131"/>
        <end position="160"/>
    </location>
</feature>
<feature type="compositionally biased region" description="Low complexity" evidence="7">
    <location>
        <begin position="143"/>
        <end position="154"/>
    </location>
</feature>
<feature type="compositionally biased region" description="Polar residues" evidence="7">
    <location>
        <begin position="25"/>
        <end position="35"/>
    </location>
</feature>
<dbReference type="Pfam" id="PF06775">
    <property type="entry name" value="Seipin"/>
    <property type="match status" value="1"/>
</dbReference>
<feature type="compositionally biased region" description="Acidic residues" evidence="7">
    <location>
        <begin position="8"/>
        <end position="24"/>
    </location>
</feature>
<keyword evidence="4 8" id="KW-1133">Transmembrane helix</keyword>
<evidence type="ECO:0000313" key="10">
    <source>
        <dbReference type="RefSeq" id="XP_023003136.1"/>
    </source>
</evidence>
<evidence type="ECO:0000256" key="2">
    <source>
        <dbReference type="ARBA" id="ARBA00022692"/>
    </source>
</evidence>
<dbReference type="GeneID" id="111496838"/>
<dbReference type="CDD" id="cd23995">
    <property type="entry name" value="Seipin_BSCL2_like"/>
    <property type="match status" value="1"/>
</dbReference>
<feature type="compositionally biased region" description="Basic residues" evidence="7">
    <location>
        <begin position="63"/>
        <end position="72"/>
    </location>
</feature>
<evidence type="ECO:0000256" key="7">
    <source>
        <dbReference type="SAM" id="MobiDB-lite"/>
    </source>
</evidence>
<protein>
    <submittedName>
        <fullName evidence="10">Seipin-2-like isoform X1</fullName>
    </submittedName>
</protein>
<evidence type="ECO:0000256" key="6">
    <source>
        <dbReference type="ARBA" id="ARBA00023136"/>
    </source>
</evidence>
<dbReference type="InterPro" id="IPR009617">
    <property type="entry name" value="Seipin"/>
</dbReference>
<accession>A0A6J1KN97</accession>
<evidence type="ECO:0000313" key="9">
    <source>
        <dbReference type="Proteomes" id="UP000504608"/>
    </source>
</evidence>
<dbReference type="KEGG" id="cmax:111496838"/>
<sequence length="528" mass="59090">MESHDTKDNEDDDDFFDTLDEFPSEDSSVTDQPQLSTSLSSISDSSPVLETSSENEFSSVASLRHRPSSRRRMAGETPSSDSSISSLTSSIDDSVMMSPEWKTPEIHPNFIDDVKKLEGSEALSVQVSSWGGSSSVKDEKSEVSTVTTVETNSGGELGVSEAESGHSSSNLLMLIVGLLIKAIGVQLSFFVYSFCFPLWFLYHSYTFVFHPFQTIKLGRAYVTGKLFGFCELVTAVVSPLISERLKEPKSLWKAGLRCVWGFLWSAYVCIILCGLLISALIFGGFLMRFLVQEPVKIKEVLNFDYTKHSPEAYMPILPDSDVLYGRNCKENVVSGKTQSRVIPHHHHLQAIVSLTLPESEYNRNLGVFQVRVDFLSVSGDVLASSSHPCMLQFKSEPIRLLLTILKLAPLVTGYISESQTLNLKLKGLAEGNVPTACLRVTIEQRAEFSPGAGIPEIYDASLILESELPLFKRIIWYWRKTLYVWISMTSFMMQLLFMLVCCRPIILPRMRMRRRDESANVSSTRNDI</sequence>
<feature type="transmembrane region" description="Helical" evidence="8">
    <location>
        <begin position="482"/>
        <end position="506"/>
    </location>
</feature>
<dbReference type="OrthoDB" id="3990054at2759"/>
<feature type="region of interest" description="Disordered" evidence="7">
    <location>
        <begin position="1"/>
        <end position="89"/>
    </location>
</feature>
<reference evidence="10" key="1">
    <citation type="submission" date="2025-08" db="UniProtKB">
        <authorList>
            <consortium name="RefSeq"/>
        </authorList>
    </citation>
    <scope>IDENTIFICATION</scope>
    <source>
        <tissue evidence="10">Young leaves</tissue>
    </source>
</reference>
<evidence type="ECO:0000256" key="4">
    <source>
        <dbReference type="ARBA" id="ARBA00022989"/>
    </source>
</evidence>
<gene>
    <name evidence="10" type="primary">LOC111496838</name>
</gene>
<feature type="transmembrane region" description="Helical" evidence="8">
    <location>
        <begin position="222"/>
        <end position="242"/>
    </location>
</feature>
<comment type="subcellular location">
    <subcellularLocation>
        <location evidence="1">Endoplasmic reticulum membrane</location>
        <topology evidence="1">Multi-pass membrane protein</topology>
    </subcellularLocation>
</comment>
<feature type="compositionally biased region" description="Low complexity" evidence="7">
    <location>
        <begin position="79"/>
        <end position="89"/>
    </location>
</feature>
<evidence type="ECO:0000256" key="3">
    <source>
        <dbReference type="ARBA" id="ARBA00022824"/>
    </source>
</evidence>
<dbReference type="GO" id="GO:0005789">
    <property type="term" value="C:endoplasmic reticulum membrane"/>
    <property type="evidence" value="ECO:0007669"/>
    <property type="project" value="UniProtKB-SubCell"/>
</dbReference>
<keyword evidence="3" id="KW-0256">Endoplasmic reticulum</keyword>
<dbReference type="PANTHER" id="PTHR21212:SF0">
    <property type="entry name" value="SEIPIN"/>
    <property type="match status" value="1"/>
</dbReference>
<dbReference type="AlphaFoldDB" id="A0A6J1KN97"/>
<proteinExistence type="predicted"/>
<keyword evidence="2 8" id="KW-0812">Transmembrane</keyword>
<feature type="compositionally biased region" description="Polar residues" evidence="7">
    <location>
        <begin position="48"/>
        <end position="61"/>
    </location>
</feature>
<feature type="compositionally biased region" description="Low complexity" evidence="7">
    <location>
        <begin position="36"/>
        <end position="46"/>
    </location>
</feature>
<dbReference type="GO" id="GO:0006629">
    <property type="term" value="P:lipid metabolic process"/>
    <property type="evidence" value="ECO:0007669"/>
    <property type="project" value="UniProtKB-KW"/>
</dbReference>
<evidence type="ECO:0000256" key="1">
    <source>
        <dbReference type="ARBA" id="ARBA00004477"/>
    </source>
</evidence>
<dbReference type="PANTHER" id="PTHR21212">
    <property type="entry name" value="BERNARDINELLI-SEIP CONGENITAL LIPODYSTROPHY 2 HOMOLOG BSCL2 PROTEIN"/>
    <property type="match status" value="1"/>
</dbReference>
<keyword evidence="9" id="KW-1185">Reference proteome</keyword>
<keyword evidence="5" id="KW-0443">Lipid metabolism</keyword>
<feature type="transmembrane region" description="Helical" evidence="8">
    <location>
        <begin position="262"/>
        <end position="291"/>
    </location>
</feature>
<name>A0A6J1KN97_CUCMA</name>
<evidence type="ECO:0000256" key="5">
    <source>
        <dbReference type="ARBA" id="ARBA00023098"/>
    </source>
</evidence>